<reference evidence="3 4" key="1">
    <citation type="submission" date="2021-10" db="EMBL/GenBank/DDBJ databases">
        <title>Draft genome of Aestuariibacter halophilus JC2043.</title>
        <authorList>
            <person name="Emsley S.A."/>
            <person name="Pfannmuller K.M."/>
            <person name="Ushijima B."/>
            <person name="Saw J.H."/>
            <person name="Videau P."/>
        </authorList>
    </citation>
    <scope>NUCLEOTIDE SEQUENCE [LARGE SCALE GENOMIC DNA]</scope>
    <source>
        <strain evidence="3 4">JC2043</strain>
    </source>
</reference>
<protein>
    <submittedName>
        <fullName evidence="3">Toxin co-regulated pilus biosynthesis Q family protein</fullName>
    </submittedName>
</protein>
<feature type="transmembrane region" description="Helical" evidence="1">
    <location>
        <begin position="12"/>
        <end position="32"/>
    </location>
</feature>
<dbReference type="InterPro" id="IPR018927">
    <property type="entry name" value="Pilus_synth_Q_C"/>
</dbReference>
<accession>A0ABS8G306</accession>
<evidence type="ECO:0000256" key="1">
    <source>
        <dbReference type="SAM" id="Phobius"/>
    </source>
</evidence>
<proteinExistence type="predicted"/>
<evidence type="ECO:0000313" key="4">
    <source>
        <dbReference type="Proteomes" id="UP001520878"/>
    </source>
</evidence>
<dbReference type="Proteomes" id="UP001520878">
    <property type="component" value="Unassembled WGS sequence"/>
</dbReference>
<keyword evidence="1" id="KW-0472">Membrane</keyword>
<sequence>MAKKNTSNTLFWVRHLGLALALIILAAVMITLKNSRQDAPVPDGAPEKKSVAKNMTDFYASYRMSSSKPFEEDIGDFVMEVNEEDEPLGERLQDMESLQKPVSERWVGEHKHRSFKAGSTLREAITNYAQNEGMQVLWELDRDFIIKHHFQMDDTVVGSLGTIAQAIDSSFEGEVVAYICPKQRSLVITNKNADYLLENCRVIKPS</sequence>
<feature type="domain" description="Toxin co-regulated pilus biosynthesis protein Q C-terminal" evidence="2">
    <location>
        <begin position="115"/>
        <end position="190"/>
    </location>
</feature>
<dbReference type="EMBL" id="JAJEWP010000001">
    <property type="protein sequence ID" value="MCC2614843.1"/>
    <property type="molecule type" value="Genomic_DNA"/>
</dbReference>
<dbReference type="Pfam" id="PF10671">
    <property type="entry name" value="TcpQ"/>
    <property type="match status" value="1"/>
</dbReference>
<evidence type="ECO:0000313" key="3">
    <source>
        <dbReference type="EMBL" id="MCC2614843.1"/>
    </source>
</evidence>
<comment type="caution">
    <text evidence="3">The sequence shown here is derived from an EMBL/GenBank/DDBJ whole genome shotgun (WGS) entry which is preliminary data.</text>
</comment>
<keyword evidence="1" id="KW-0812">Transmembrane</keyword>
<organism evidence="3 4">
    <name type="scientific">Fluctibacter halophilus</name>
    <dbReference type="NCBI Taxonomy" id="226011"/>
    <lineage>
        <taxon>Bacteria</taxon>
        <taxon>Pseudomonadati</taxon>
        <taxon>Pseudomonadota</taxon>
        <taxon>Gammaproteobacteria</taxon>
        <taxon>Alteromonadales</taxon>
        <taxon>Alteromonadaceae</taxon>
        <taxon>Fluctibacter</taxon>
    </lineage>
</organism>
<evidence type="ECO:0000259" key="2">
    <source>
        <dbReference type="Pfam" id="PF10671"/>
    </source>
</evidence>
<keyword evidence="1" id="KW-1133">Transmembrane helix</keyword>
<dbReference type="RefSeq" id="WP_229156758.1">
    <property type="nucleotide sequence ID" value="NZ_JAJEWP010000001.1"/>
</dbReference>
<keyword evidence="4" id="KW-1185">Reference proteome</keyword>
<name>A0ABS8G306_9ALTE</name>
<gene>
    <name evidence="3" type="ORF">LJ739_01145</name>
</gene>